<organism evidence="2 3">
    <name type="scientific">Parvularcula lutaonensis</name>
    <dbReference type="NCBI Taxonomy" id="491923"/>
    <lineage>
        <taxon>Bacteria</taxon>
        <taxon>Pseudomonadati</taxon>
        <taxon>Pseudomonadota</taxon>
        <taxon>Alphaproteobacteria</taxon>
        <taxon>Parvularculales</taxon>
        <taxon>Parvularculaceae</taxon>
        <taxon>Parvularcula</taxon>
    </lineage>
</organism>
<name>A0ABV7MFD2_9PROT</name>
<comment type="caution">
    <text evidence="2">The sequence shown here is derived from an EMBL/GenBank/DDBJ whole genome shotgun (WGS) entry which is preliminary data.</text>
</comment>
<reference evidence="3" key="1">
    <citation type="journal article" date="2019" name="Int. J. Syst. Evol. Microbiol.">
        <title>The Global Catalogue of Microorganisms (GCM) 10K type strain sequencing project: providing services to taxonomists for standard genome sequencing and annotation.</title>
        <authorList>
            <consortium name="The Broad Institute Genomics Platform"/>
            <consortium name="The Broad Institute Genome Sequencing Center for Infectious Disease"/>
            <person name="Wu L."/>
            <person name="Ma J."/>
        </authorList>
    </citation>
    <scope>NUCLEOTIDE SEQUENCE [LARGE SCALE GENOMIC DNA]</scope>
    <source>
        <strain evidence="3">KCTC 22245</strain>
    </source>
</reference>
<dbReference type="RefSeq" id="WP_268249070.1">
    <property type="nucleotide sequence ID" value="NZ_BMXU01000002.1"/>
</dbReference>
<protein>
    <submittedName>
        <fullName evidence="2">DUF427 domain-containing protein</fullName>
    </submittedName>
</protein>
<dbReference type="Proteomes" id="UP001595607">
    <property type="component" value="Unassembled WGS sequence"/>
</dbReference>
<dbReference type="PANTHER" id="PTHR43058">
    <property type="entry name" value="SLR0655 PROTEIN"/>
    <property type="match status" value="1"/>
</dbReference>
<proteinExistence type="predicted"/>
<evidence type="ECO:0000259" key="1">
    <source>
        <dbReference type="Pfam" id="PF04248"/>
    </source>
</evidence>
<gene>
    <name evidence="2" type="ORF">ACFONP_11395</name>
</gene>
<dbReference type="InterPro" id="IPR007361">
    <property type="entry name" value="DUF427"/>
</dbReference>
<sequence>MKVVFNGEVVAKTKRGLKVVETAGAPVYHFPPDDVRTEFLTPVPGSTFCEWKGEARYFNLTVGGRTAEKAVYCYPDPLDDLGRGFARIAGWYVFYAGAMDGAWVGDEKAATQPGNYYAGWVTSCIAGPIKGIPGSEGW</sequence>
<dbReference type="EMBL" id="JBHRVA010000003">
    <property type="protein sequence ID" value="MFC3303334.1"/>
    <property type="molecule type" value="Genomic_DNA"/>
</dbReference>
<dbReference type="InterPro" id="IPR038694">
    <property type="entry name" value="DUF427_sf"/>
</dbReference>
<dbReference type="Gene3D" id="2.170.150.40">
    <property type="entry name" value="Domain of unknown function (DUF427)"/>
    <property type="match status" value="1"/>
</dbReference>
<accession>A0ABV7MFD2</accession>
<evidence type="ECO:0000313" key="3">
    <source>
        <dbReference type="Proteomes" id="UP001595607"/>
    </source>
</evidence>
<keyword evidence="3" id="KW-1185">Reference proteome</keyword>
<feature type="domain" description="DUF427" evidence="1">
    <location>
        <begin position="1"/>
        <end position="96"/>
    </location>
</feature>
<dbReference type="Pfam" id="PF04248">
    <property type="entry name" value="NTP_transf_9"/>
    <property type="match status" value="1"/>
</dbReference>
<dbReference type="PANTHER" id="PTHR43058:SF1">
    <property type="entry name" value="DUF427 DOMAIN-CONTAINING PROTEIN"/>
    <property type="match status" value="1"/>
</dbReference>
<evidence type="ECO:0000313" key="2">
    <source>
        <dbReference type="EMBL" id="MFC3303334.1"/>
    </source>
</evidence>